<dbReference type="GO" id="GO:0045892">
    <property type="term" value="P:negative regulation of DNA-templated transcription"/>
    <property type="evidence" value="ECO:0007669"/>
    <property type="project" value="InterPro"/>
</dbReference>
<comment type="caution">
    <text evidence="7">The sequence shown here is derived from an EMBL/GenBank/DDBJ whole genome shotgun (WGS) entry which is preliminary data.</text>
</comment>
<keyword evidence="8" id="KW-1185">Reference proteome</keyword>
<dbReference type="Gene3D" id="1.10.10.60">
    <property type="entry name" value="Homeodomain-like"/>
    <property type="match status" value="1"/>
</dbReference>
<gene>
    <name evidence="7" type="ORF">GQ466_25750</name>
</gene>
<keyword evidence="1" id="KW-0678">Repressor</keyword>
<evidence type="ECO:0000259" key="6">
    <source>
        <dbReference type="PROSITE" id="PS50977"/>
    </source>
</evidence>
<dbReference type="InterPro" id="IPR003012">
    <property type="entry name" value="Tet_transcr_reg_TetR"/>
</dbReference>
<reference evidence="7 8" key="1">
    <citation type="submission" date="2019-12" db="EMBL/GenBank/DDBJ databases">
        <title>Nocardia macrotermitis sp. nov. and Nocardia aurantia sp. nov., isolated from the gut of the fungus growing-termite Macrotermes natalensis.</title>
        <authorList>
            <person name="Christine B."/>
            <person name="Rene B."/>
        </authorList>
    </citation>
    <scope>NUCLEOTIDE SEQUENCE [LARGE SCALE GENOMIC DNA]</scope>
    <source>
        <strain evidence="7 8">DSM 102126</strain>
    </source>
</reference>
<dbReference type="GO" id="GO:0046677">
    <property type="term" value="P:response to antibiotic"/>
    <property type="evidence" value="ECO:0007669"/>
    <property type="project" value="InterPro"/>
</dbReference>
<evidence type="ECO:0000256" key="2">
    <source>
        <dbReference type="ARBA" id="ARBA00023015"/>
    </source>
</evidence>
<organism evidence="7 8">
    <name type="scientific">Actinomadura rayongensis</name>
    <dbReference type="NCBI Taxonomy" id="1429076"/>
    <lineage>
        <taxon>Bacteria</taxon>
        <taxon>Bacillati</taxon>
        <taxon>Actinomycetota</taxon>
        <taxon>Actinomycetes</taxon>
        <taxon>Streptosporangiales</taxon>
        <taxon>Thermomonosporaceae</taxon>
        <taxon>Actinomadura</taxon>
    </lineage>
</organism>
<proteinExistence type="predicted"/>
<dbReference type="PROSITE" id="PS50977">
    <property type="entry name" value="HTH_TETR_2"/>
    <property type="match status" value="1"/>
</dbReference>
<dbReference type="SUPFAM" id="SSF46689">
    <property type="entry name" value="Homeodomain-like"/>
    <property type="match status" value="1"/>
</dbReference>
<dbReference type="PRINTS" id="PR00455">
    <property type="entry name" value="HTHTETR"/>
</dbReference>
<dbReference type="EMBL" id="WUTW01000007">
    <property type="protein sequence ID" value="MXQ67427.1"/>
    <property type="molecule type" value="Genomic_DNA"/>
</dbReference>
<dbReference type="OrthoDB" id="3358037at2"/>
<keyword evidence="4" id="KW-0804">Transcription</keyword>
<dbReference type="InterPro" id="IPR001647">
    <property type="entry name" value="HTH_TetR"/>
</dbReference>
<dbReference type="InterPro" id="IPR009057">
    <property type="entry name" value="Homeodomain-like_sf"/>
</dbReference>
<name>A0A6I4WB68_9ACTN</name>
<dbReference type="PANTHER" id="PTHR30055">
    <property type="entry name" value="HTH-TYPE TRANSCRIPTIONAL REGULATOR RUTR"/>
    <property type="match status" value="1"/>
</dbReference>
<dbReference type="InterPro" id="IPR004111">
    <property type="entry name" value="Repressor_TetR_C"/>
</dbReference>
<keyword evidence="3 5" id="KW-0238">DNA-binding</keyword>
<evidence type="ECO:0000256" key="4">
    <source>
        <dbReference type="ARBA" id="ARBA00023163"/>
    </source>
</evidence>
<keyword evidence="2" id="KW-0805">Transcription regulation</keyword>
<dbReference type="Proteomes" id="UP000431901">
    <property type="component" value="Unassembled WGS sequence"/>
</dbReference>
<dbReference type="GO" id="GO:0000976">
    <property type="term" value="F:transcription cis-regulatory region binding"/>
    <property type="evidence" value="ECO:0007669"/>
    <property type="project" value="TreeGrafter"/>
</dbReference>
<protein>
    <submittedName>
        <fullName evidence="7">TetR family transcriptional regulator</fullName>
    </submittedName>
</protein>
<feature type="domain" description="HTH tetR-type" evidence="6">
    <location>
        <begin position="16"/>
        <end position="76"/>
    </location>
</feature>
<dbReference type="SUPFAM" id="SSF48498">
    <property type="entry name" value="Tetracyclin repressor-like, C-terminal domain"/>
    <property type="match status" value="1"/>
</dbReference>
<evidence type="ECO:0000313" key="8">
    <source>
        <dbReference type="Proteomes" id="UP000431901"/>
    </source>
</evidence>
<evidence type="ECO:0000256" key="5">
    <source>
        <dbReference type="PROSITE-ProRule" id="PRU00335"/>
    </source>
</evidence>
<dbReference type="PRINTS" id="PR00400">
    <property type="entry name" value="TETREPRESSOR"/>
</dbReference>
<dbReference type="Pfam" id="PF02909">
    <property type="entry name" value="TetR_C_1"/>
    <property type="match status" value="1"/>
</dbReference>
<dbReference type="Pfam" id="PF00440">
    <property type="entry name" value="TetR_N"/>
    <property type="match status" value="1"/>
</dbReference>
<dbReference type="InterPro" id="IPR036271">
    <property type="entry name" value="Tet_transcr_reg_TetR-rel_C_sf"/>
</dbReference>
<evidence type="ECO:0000256" key="3">
    <source>
        <dbReference type="ARBA" id="ARBA00023125"/>
    </source>
</evidence>
<evidence type="ECO:0000256" key="1">
    <source>
        <dbReference type="ARBA" id="ARBA00022491"/>
    </source>
</evidence>
<dbReference type="Gene3D" id="1.10.357.10">
    <property type="entry name" value="Tetracycline Repressor, domain 2"/>
    <property type="match status" value="1"/>
</dbReference>
<dbReference type="GO" id="GO:0003700">
    <property type="term" value="F:DNA-binding transcription factor activity"/>
    <property type="evidence" value="ECO:0007669"/>
    <property type="project" value="TreeGrafter"/>
</dbReference>
<sequence length="224" mass="25057">MSRMTGQKRPPGRPPRISRDEIVAAAHRIVAEEGVEKLTMRRLAREVGSTPMALYHHVSDRDGLLLLLLEDYAVRAPRPDLPADPRERVIAVATAMRDALAEIPWIMDVLTSGRLFGRSALWFNEQIIAAALDCGLTPEDAVRAYRAIWHYTAGQIIVTSRERAARDRARAATGTTYRERVFGTLDPDEHPALARVADRWEELSVRDDYAAGLRALVDGLVRRA</sequence>
<dbReference type="AlphaFoldDB" id="A0A6I4WB68"/>
<dbReference type="PANTHER" id="PTHR30055:SF151">
    <property type="entry name" value="TRANSCRIPTIONAL REGULATORY PROTEIN"/>
    <property type="match status" value="1"/>
</dbReference>
<accession>A0A6I4WB68</accession>
<feature type="DNA-binding region" description="H-T-H motif" evidence="5">
    <location>
        <begin position="39"/>
        <end position="58"/>
    </location>
</feature>
<dbReference type="InterPro" id="IPR050109">
    <property type="entry name" value="HTH-type_TetR-like_transc_reg"/>
</dbReference>
<evidence type="ECO:0000313" key="7">
    <source>
        <dbReference type="EMBL" id="MXQ67427.1"/>
    </source>
</evidence>